<dbReference type="Pfam" id="PF08240">
    <property type="entry name" value="ADH_N"/>
    <property type="match status" value="1"/>
</dbReference>
<evidence type="ECO:0000256" key="2">
    <source>
        <dbReference type="ARBA" id="ARBA00023002"/>
    </source>
</evidence>
<dbReference type="SMART" id="SM00829">
    <property type="entry name" value="PKS_ER"/>
    <property type="match status" value="1"/>
</dbReference>
<reference evidence="4 5" key="1">
    <citation type="submission" date="2016-06" db="EMBL/GenBank/DDBJ databases">
        <authorList>
            <person name="Kjaerup R.B."/>
            <person name="Dalgaard T.S."/>
            <person name="Juul-Madsen H.R."/>
        </authorList>
    </citation>
    <scope>NUCLEOTIDE SEQUENCE [LARGE SCALE GENOMIC DNA]</scope>
    <source>
        <strain evidence="4 5">1245752.6</strain>
    </source>
</reference>
<dbReference type="SUPFAM" id="SSF51735">
    <property type="entry name" value="NAD(P)-binding Rossmann-fold domains"/>
    <property type="match status" value="1"/>
</dbReference>
<dbReference type="Gene3D" id="3.40.50.720">
    <property type="entry name" value="NAD(P)-binding Rossmann-like Domain"/>
    <property type="match status" value="1"/>
</dbReference>
<dbReference type="InterPro" id="IPR020843">
    <property type="entry name" value="ER"/>
</dbReference>
<organism evidence="4 5">
    <name type="scientific">Mycobacterium gordonae</name>
    <dbReference type="NCBI Taxonomy" id="1778"/>
    <lineage>
        <taxon>Bacteria</taxon>
        <taxon>Bacillati</taxon>
        <taxon>Actinomycetota</taxon>
        <taxon>Actinomycetes</taxon>
        <taxon>Mycobacteriales</taxon>
        <taxon>Mycobacteriaceae</taxon>
        <taxon>Mycobacterium</taxon>
    </lineage>
</organism>
<keyword evidence="2" id="KW-0560">Oxidoreductase</keyword>
<dbReference type="CDD" id="cd08291">
    <property type="entry name" value="ETR_like_1"/>
    <property type="match status" value="1"/>
</dbReference>
<dbReference type="AlphaFoldDB" id="A0A1A6BKR4"/>
<gene>
    <name evidence="4" type="ORF">A9W98_12225</name>
</gene>
<dbReference type="InterPro" id="IPR011032">
    <property type="entry name" value="GroES-like_sf"/>
</dbReference>
<dbReference type="GO" id="GO:0016651">
    <property type="term" value="F:oxidoreductase activity, acting on NAD(P)H"/>
    <property type="evidence" value="ECO:0007669"/>
    <property type="project" value="TreeGrafter"/>
</dbReference>
<keyword evidence="1" id="KW-0521">NADP</keyword>
<accession>A0A1A6BKR4</accession>
<evidence type="ECO:0000313" key="5">
    <source>
        <dbReference type="Proteomes" id="UP000093757"/>
    </source>
</evidence>
<proteinExistence type="predicted"/>
<dbReference type="OrthoDB" id="8629910at2"/>
<dbReference type="InterPro" id="IPR036291">
    <property type="entry name" value="NAD(P)-bd_dom_sf"/>
</dbReference>
<sequence length="379" mass="39206">MAAALPDTALELRSLVTSAGSLELSLHEVAVPMPGHNEVLVRVEAAPINPSDLGLLVATADMSEATVAGTPERPVVTAPIGQSSLKGLAARLDQSLPVGNEGAGTVVAAGSSEAAQALVGKTVAIVGGAMYSQYRAVDASACLVLPEGTAARDGASSFVNPMTALGMIETMRREGHSALVHTAAASNLGQMLVKLCQRDGIPLVNIVRKPEQEELLRSVGAEHVCNSSSPSFGADLVAALKVTSATLAFDATGGGTLASQILNGMEEAINATAAQYSRYGSSLHKQVYIYGALDTGPTVLTRNFGMAWGVGGWLLTPFLQKAGGETFARLRARVAAELSTTFASNYTREVSLAGMLAPDAFNEYIKRATGEKFLVAPHT</sequence>
<feature type="domain" description="Enoyl reductase (ER)" evidence="3">
    <location>
        <begin position="20"/>
        <end position="300"/>
    </location>
</feature>
<dbReference type="PANTHER" id="PTHR48106:SF18">
    <property type="entry name" value="QUINONE OXIDOREDUCTASE PIG3"/>
    <property type="match status" value="1"/>
</dbReference>
<dbReference type="InterPro" id="IPR013154">
    <property type="entry name" value="ADH-like_N"/>
</dbReference>
<evidence type="ECO:0000259" key="3">
    <source>
        <dbReference type="SMART" id="SM00829"/>
    </source>
</evidence>
<dbReference type="SUPFAM" id="SSF50129">
    <property type="entry name" value="GroES-like"/>
    <property type="match status" value="1"/>
</dbReference>
<dbReference type="Proteomes" id="UP000093757">
    <property type="component" value="Unassembled WGS sequence"/>
</dbReference>
<evidence type="ECO:0000313" key="4">
    <source>
        <dbReference type="EMBL" id="OBS02923.1"/>
    </source>
</evidence>
<comment type="caution">
    <text evidence="4">The sequence shown here is derived from an EMBL/GenBank/DDBJ whole genome shotgun (WGS) entry which is preliminary data.</text>
</comment>
<dbReference type="GO" id="GO:0070402">
    <property type="term" value="F:NADPH binding"/>
    <property type="evidence" value="ECO:0007669"/>
    <property type="project" value="TreeGrafter"/>
</dbReference>
<dbReference type="RefSeq" id="WP_065132924.1">
    <property type="nucleotide sequence ID" value="NZ_MAEM01000123.1"/>
</dbReference>
<dbReference type="EMBL" id="MAEM01000123">
    <property type="protein sequence ID" value="OBS02923.1"/>
    <property type="molecule type" value="Genomic_DNA"/>
</dbReference>
<dbReference type="PANTHER" id="PTHR48106">
    <property type="entry name" value="QUINONE OXIDOREDUCTASE PIG3-RELATED"/>
    <property type="match status" value="1"/>
</dbReference>
<evidence type="ECO:0000256" key="1">
    <source>
        <dbReference type="ARBA" id="ARBA00022857"/>
    </source>
</evidence>
<dbReference type="Gene3D" id="3.90.180.10">
    <property type="entry name" value="Medium-chain alcohol dehydrogenases, catalytic domain"/>
    <property type="match status" value="1"/>
</dbReference>
<protein>
    <submittedName>
        <fullName evidence="4">NADH oxidase</fullName>
    </submittedName>
</protein>
<name>A0A1A6BKR4_MYCGO</name>